<feature type="transmembrane region" description="Helical" evidence="1">
    <location>
        <begin position="12"/>
        <end position="30"/>
    </location>
</feature>
<keyword evidence="1" id="KW-0812">Transmembrane</keyword>
<evidence type="ECO:0000313" key="2">
    <source>
        <dbReference type="EMBL" id="SDE66277.1"/>
    </source>
</evidence>
<dbReference type="Proteomes" id="UP000198994">
    <property type="component" value="Unassembled WGS sequence"/>
</dbReference>
<evidence type="ECO:0000313" key="3">
    <source>
        <dbReference type="Proteomes" id="UP000198994"/>
    </source>
</evidence>
<protein>
    <submittedName>
        <fullName evidence="2">Uncharacterized protein</fullName>
    </submittedName>
</protein>
<dbReference type="STRING" id="282683.SAMN04488105_10629"/>
<name>A0A1G7ERQ8_9RHOB</name>
<dbReference type="EMBL" id="FNAV01000006">
    <property type="protein sequence ID" value="SDE66277.1"/>
    <property type="molecule type" value="Genomic_DNA"/>
</dbReference>
<keyword evidence="1" id="KW-0472">Membrane</keyword>
<gene>
    <name evidence="2" type="ORF">SAMN04488105_10629</name>
</gene>
<sequence>MMRSVAVPLPPGSGFFLAAVGAGMAAHGWGMPDYAGRPGLGILGTVPGGTAMRIILTVVAIALGFLSTALRAQPVDQVYVSSGGHEYALTCNADGYVLTSLAPVSRVRGRGTDTEVTKRTEVLYLGQSCDSLLDEAGTGSWGWGNGGFGAEFDTGLRVMFPRQELVCAPERSYVGNCRW</sequence>
<accession>A0A1G7ERQ8</accession>
<feature type="transmembrane region" description="Helical" evidence="1">
    <location>
        <begin position="50"/>
        <end position="70"/>
    </location>
</feature>
<keyword evidence="1" id="KW-1133">Transmembrane helix</keyword>
<organism evidence="2 3">
    <name type="scientific">Salipiger thiooxidans</name>
    <dbReference type="NCBI Taxonomy" id="282683"/>
    <lineage>
        <taxon>Bacteria</taxon>
        <taxon>Pseudomonadati</taxon>
        <taxon>Pseudomonadota</taxon>
        <taxon>Alphaproteobacteria</taxon>
        <taxon>Rhodobacterales</taxon>
        <taxon>Roseobacteraceae</taxon>
        <taxon>Salipiger</taxon>
    </lineage>
</organism>
<proteinExistence type="predicted"/>
<reference evidence="3" key="1">
    <citation type="submission" date="2016-10" db="EMBL/GenBank/DDBJ databases">
        <authorList>
            <person name="Varghese N."/>
            <person name="Submissions S."/>
        </authorList>
    </citation>
    <scope>NUCLEOTIDE SEQUENCE [LARGE SCALE GENOMIC DNA]</scope>
    <source>
        <strain evidence="3">DSM 10146</strain>
    </source>
</reference>
<keyword evidence="3" id="KW-1185">Reference proteome</keyword>
<evidence type="ECO:0000256" key="1">
    <source>
        <dbReference type="SAM" id="Phobius"/>
    </source>
</evidence>
<dbReference type="AlphaFoldDB" id="A0A1G7ERQ8"/>